<reference evidence="2" key="2">
    <citation type="submission" date="2022-09" db="EMBL/GenBank/DDBJ databases">
        <title>Biosynthetic gene clusters of Dactylosporangioum fulvum.</title>
        <authorList>
            <person name="Caradec T."/>
        </authorList>
    </citation>
    <scope>NUCLEOTIDE SEQUENCE</scope>
    <source>
        <strain evidence="2">NRRL B-16292</strain>
    </source>
</reference>
<keyword evidence="3" id="KW-1185">Reference proteome</keyword>
<dbReference type="RefSeq" id="WP_259858798.1">
    <property type="nucleotide sequence ID" value="NZ_BAAAST010000038.1"/>
</dbReference>
<keyword evidence="1" id="KW-1133">Transmembrane helix</keyword>
<feature type="transmembrane region" description="Helical" evidence="1">
    <location>
        <begin position="29"/>
        <end position="48"/>
    </location>
</feature>
<organism evidence="2 3">
    <name type="scientific">Dactylosporangium fulvum</name>
    <dbReference type="NCBI Taxonomy" id="53359"/>
    <lineage>
        <taxon>Bacteria</taxon>
        <taxon>Bacillati</taxon>
        <taxon>Actinomycetota</taxon>
        <taxon>Actinomycetes</taxon>
        <taxon>Micromonosporales</taxon>
        <taxon>Micromonosporaceae</taxon>
        <taxon>Dactylosporangium</taxon>
    </lineage>
</organism>
<evidence type="ECO:0000313" key="2">
    <source>
        <dbReference type="EMBL" id="UWP81035.1"/>
    </source>
</evidence>
<evidence type="ECO:0000313" key="3">
    <source>
        <dbReference type="Proteomes" id="UP001059617"/>
    </source>
</evidence>
<sequence>MKLLQHLDQRLLPPVGNVLARIFRGAVRLRVFTTVVAVVAVTATLIVLHDANQHSRSDPSLGDVLRVGVPEGASIPAYVQSSRDELAALTGDDSVYALVSFTAYLAPDRLAPVLGDAAPSSVFARVPLPATQTELVRLGAYRVPDDVITAMDATAQRKVQEAQHYRGLLEKADDKPADVRSIYATGAIVADNEATAYREHCSCVYAAVVYGSPAVLRAVGGRPETRVVDPITDLRRLDRTVFLPPLPEQTTVAGPIVEATAGTTASPTPS</sequence>
<dbReference type="EMBL" id="CP073720">
    <property type="protein sequence ID" value="UWP81035.1"/>
    <property type="molecule type" value="Genomic_DNA"/>
</dbReference>
<gene>
    <name evidence="2" type="ORF">Dfulv_38850</name>
</gene>
<protein>
    <recommendedName>
        <fullName evidence="4">Secreted protein</fullName>
    </recommendedName>
</protein>
<keyword evidence="1" id="KW-0812">Transmembrane</keyword>
<name>A0ABY5VV38_9ACTN</name>
<evidence type="ECO:0000256" key="1">
    <source>
        <dbReference type="SAM" id="Phobius"/>
    </source>
</evidence>
<proteinExistence type="predicted"/>
<accession>A0ABY5VV38</accession>
<reference evidence="2" key="1">
    <citation type="submission" date="2021-04" db="EMBL/GenBank/DDBJ databases">
        <authorList>
            <person name="Hartkoorn R.C."/>
            <person name="Beaudoing E."/>
            <person name="Hot D."/>
        </authorList>
    </citation>
    <scope>NUCLEOTIDE SEQUENCE</scope>
    <source>
        <strain evidence="2">NRRL B-16292</strain>
    </source>
</reference>
<dbReference type="Proteomes" id="UP001059617">
    <property type="component" value="Chromosome"/>
</dbReference>
<keyword evidence="1" id="KW-0472">Membrane</keyword>
<evidence type="ECO:0008006" key="4">
    <source>
        <dbReference type="Google" id="ProtNLM"/>
    </source>
</evidence>